<dbReference type="OrthoDB" id="2374773at2"/>
<reference evidence="2" key="1">
    <citation type="submission" date="2019-01" db="EMBL/GenBank/DDBJ databases">
        <title>Genomic analysis of Salicibibacter sp. NKC3-5.</title>
        <authorList>
            <person name="Oh Y.J."/>
        </authorList>
    </citation>
    <scope>NUCLEOTIDE SEQUENCE [LARGE SCALE GENOMIC DNA]</scope>
    <source>
        <strain evidence="2">NKC3-5</strain>
    </source>
</reference>
<evidence type="ECO:0000313" key="2">
    <source>
        <dbReference type="Proteomes" id="UP000319756"/>
    </source>
</evidence>
<protein>
    <submittedName>
        <fullName evidence="1">Uncharacterized protein</fullName>
    </submittedName>
</protein>
<accession>A0A514LJM6</accession>
<dbReference type="Proteomes" id="UP000319756">
    <property type="component" value="Chromosome"/>
</dbReference>
<dbReference type="EMBL" id="CP035485">
    <property type="protein sequence ID" value="QDI92059.1"/>
    <property type="molecule type" value="Genomic_DNA"/>
</dbReference>
<sequence>MSENENMSMQERINYFYRQSGGPGNPEIDRILEEHLKNGKDHGITGRKEEPKDAFMEVFMNDHSMRPLAMGAMKMGFDLKDRWEEYVDAQKQPDIQQLVEALRKEEITK</sequence>
<dbReference type="KEGG" id="sale:EPH95_13440"/>
<name>A0A514LJM6_9BACI</name>
<organism evidence="1 2">
    <name type="scientific">Salicibibacter halophilus</name>
    <dbReference type="NCBI Taxonomy" id="2502791"/>
    <lineage>
        <taxon>Bacteria</taxon>
        <taxon>Bacillati</taxon>
        <taxon>Bacillota</taxon>
        <taxon>Bacilli</taxon>
        <taxon>Bacillales</taxon>
        <taxon>Bacillaceae</taxon>
        <taxon>Salicibibacter</taxon>
    </lineage>
</organism>
<dbReference type="RefSeq" id="WP_142090576.1">
    <property type="nucleotide sequence ID" value="NZ_CP035485.1"/>
</dbReference>
<evidence type="ECO:0000313" key="1">
    <source>
        <dbReference type="EMBL" id="QDI92059.1"/>
    </source>
</evidence>
<gene>
    <name evidence="1" type="ORF">EPH95_13440</name>
</gene>
<dbReference type="AlphaFoldDB" id="A0A514LJM6"/>
<keyword evidence="2" id="KW-1185">Reference proteome</keyword>
<proteinExistence type="predicted"/>